<organism evidence="4 5">
    <name type="scientific">Roseateles asaccharophilus</name>
    <dbReference type="NCBI Taxonomy" id="582607"/>
    <lineage>
        <taxon>Bacteria</taxon>
        <taxon>Pseudomonadati</taxon>
        <taxon>Pseudomonadota</taxon>
        <taxon>Betaproteobacteria</taxon>
        <taxon>Burkholderiales</taxon>
        <taxon>Sphaerotilaceae</taxon>
        <taxon>Roseateles</taxon>
    </lineage>
</organism>
<evidence type="ECO:0008006" key="6">
    <source>
        <dbReference type="Google" id="ProtNLM"/>
    </source>
</evidence>
<feature type="chain" id="PRO_5045805337" description="PEP-CTERM sorting domain-containing protein" evidence="1">
    <location>
        <begin position="24"/>
        <end position="191"/>
    </location>
</feature>
<evidence type="ECO:0000313" key="4">
    <source>
        <dbReference type="EMBL" id="MDR7332580.1"/>
    </source>
</evidence>
<dbReference type="NCBIfam" id="TIGR02595">
    <property type="entry name" value="PEP_CTERM"/>
    <property type="match status" value="1"/>
</dbReference>
<gene>
    <name evidence="4" type="ORF">J2X21_001713</name>
</gene>
<sequence>MIKSMQRLTLAAAAALLSLAAHAVPDPYPNSGTQAPASSFVAPSSGQLRAYFTGLSGGFTNLLGVRINGVDGALGLDNHASAYGDSFLLGNVVAGDTLVFFIDVNAGTARYYSDPSLNADGVNHAWAAAYVGDAQVPAGINVAFEDLPGGGDFNYRDHSFVFQVTAVPEPAAWVLLLGGMAGLSAWRRRRD</sequence>
<dbReference type="NCBIfam" id="TIGR03370">
    <property type="entry name" value="VPLPA-CTERM"/>
    <property type="match status" value="1"/>
</dbReference>
<feature type="signal peptide" evidence="1">
    <location>
        <begin position="1"/>
        <end position="23"/>
    </location>
</feature>
<evidence type="ECO:0000259" key="2">
    <source>
        <dbReference type="Pfam" id="PF07589"/>
    </source>
</evidence>
<evidence type="ECO:0000259" key="3">
    <source>
        <dbReference type="Pfam" id="PF13448"/>
    </source>
</evidence>
<feature type="domain" description="DUF4114" evidence="3">
    <location>
        <begin position="109"/>
        <end position="163"/>
    </location>
</feature>
<dbReference type="Pfam" id="PF13448">
    <property type="entry name" value="DUF4114"/>
    <property type="match status" value="1"/>
</dbReference>
<protein>
    <recommendedName>
        <fullName evidence="6">PEP-CTERM sorting domain-containing protein</fullName>
    </recommendedName>
</protein>
<dbReference type="Pfam" id="PF07589">
    <property type="entry name" value="PEP-CTERM"/>
    <property type="match status" value="1"/>
</dbReference>
<reference evidence="4 5" key="1">
    <citation type="submission" date="2023-07" db="EMBL/GenBank/DDBJ databases">
        <title>Sorghum-associated microbial communities from plants grown in Nebraska, USA.</title>
        <authorList>
            <person name="Schachtman D."/>
        </authorList>
    </citation>
    <scope>NUCLEOTIDE SEQUENCE [LARGE SCALE GENOMIC DNA]</scope>
    <source>
        <strain evidence="4 5">BE316</strain>
    </source>
</reference>
<dbReference type="InterPro" id="IPR022472">
    <property type="entry name" value="VPLPA-CTERM"/>
</dbReference>
<dbReference type="RefSeq" id="WP_310327298.1">
    <property type="nucleotide sequence ID" value="NZ_JAVDXV010000003.1"/>
</dbReference>
<keyword evidence="5" id="KW-1185">Reference proteome</keyword>
<comment type="caution">
    <text evidence="4">The sequence shown here is derived from an EMBL/GenBank/DDBJ whole genome shotgun (WGS) entry which is preliminary data.</text>
</comment>
<dbReference type="EMBL" id="JAVDXV010000003">
    <property type="protein sequence ID" value="MDR7332580.1"/>
    <property type="molecule type" value="Genomic_DNA"/>
</dbReference>
<name>A0ABU2A5V2_9BURK</name>
<evidence type="ECO:0000256" key="1">
    <source>
        <dbReference type="SAM" id="SignalP"/>
    </source>
</evidence>
<evidence type="ECO:0000313" key="5">
    <source>
        <dbReference type="Proteomes" id="UP001180825"/>
    </source>
</evidence>
<proteinExistence type="predicted"/>
<dbReference type="InterPro" id="IPR025193">
    <property type="entry name" value="DUF4114"/>
</dbReference>
<feature type="domain" description="Ice-binding protein C-terminal" evidence="2">
    <location>
        <begin position="166"/>
        <end position="189"/>
    </location>
</feature>
<accession>A0ABU2A5V2</accession>
<keyword evidence="1" id="KW-0732">Signal</keyword>
<dbReference type="InterPro" id="IPR013424">
    <property type="entry name" value="Ice-binding_C"/>
</dbReference>
<dbReference type="Proteomes" id="UP001180825">
    <property type="component" value="Unassembled WGS sequence"/>
</dbReference>